<comment type="caution">
    <text evidence="7">The sequence shown here is derived from an EMBL/GenBank/DDBJ whole genome shotgun (WGS) entry which is preliminary data.</text>
</comment>
<comment type="function">
    <text evidence="1">Could be a virulence factor.</text>
</comment>
<evidence type="ECO:0000256" key="5">
    <source>
        <dbReference type="ARBA" id="ARBA00029594"/>
    </source>
</evidence>
<dbReference type="Gene3D" id="3.30.870.10">
    <property type="entry name" value="Endonuclease Chain A"/>
    <property type="match status" value="2"/>
</dbReference>
<reference evidence="7 8" key="1">
    <citation type="submission" date="2020-08" db="EMBL/GenBank/DDBJ databases">
        <title>Genomic Encyclopedia of Type Strains, Phase IV (KMG-IV): sequencing the most valuable type-strain genomes for metagenomic binning, comparative biology and taxonomic classification.</title>
        <authorList>
            <person name="Goeker M."/>
        </authorList>
    </citation>
    <scope>NUCLEOTIDE SEQUENCE [LARGE SCALE GENOMIC DNA]</scope>
    <source>
        <strain evidence="7 8">DSM 102189</strain>
    </source>
</reference>
<feature type="domain" description="PLD phosphodiesterase" evidence="6">
    <location>
        <begin position="359"/>
        <end position="386"/>
    </location>
</feature>
<dbReference type="RefSeq" id="WP_184198209.1">
    <property type="nucleotide sequence ID" value="NZ_JACIIV010000010.1"/>
</dbReference>
<feature type="domain" description="PLD phosphodiesterase" evidence="6">
    <location>
        <begin position="126"/>
        <end position="153"/>
    </location>
</feature>
<dbReference type="PROSITE" id="PS50035">
    <property type="entry name" value="PLD"/>
    <property type="match status" value="2"/>
</dbReference>
<dbReference type="SUPFAM" id="SSF56024">
    <property type="entry name" value="Phospholipase D/nuclease"/>
    <property type="match status" value="2"/>
</dbReference>
<dbReference type="CDD" id="cd09113">
    <property type="entry name" value="PLDc_ymdC_like_2"/>
    <property type="match status" value="1"/>
</dbReference>
<dbReference type="EMBL" id="JACIIV010000010">
    <property type="protein sequence ID" value="MBB6227512.1"/>
    <property type="molecule type" value="Genomic_DNA"/>
</dbReference>
<dbReference type="GO" id="GO:0005576">
    <property type="term" value="C:extracellular region"/>
    <property type="evidence" value="ECO:0007669"/>
    <property type="project" value="UniProtKB-SubCell"/>
</dbReference>
<dbReference type="AlphaFoldDB" id="A0A841LED0"/>
<accession>A0A841LED0</accession>
<evidence type="ECO:0000256" key="3">
    <source>
        <dbReference type="ARBA" id="ARBA00018392"/>
    </source>
</evidence>
<evidence type="ECO:0000313" key="7">
    <source>
        <dbReference type="EMBL" id="MBB6227512.1"/>
    </source>
</evidence>
<dbReference type="InterPro" id="IPR001736">
    <property type="entry name" value="PLipase_D/transphosphatidylase"/>
</dbReference>
<gene>
    <name evidence="7" type="ORF">FHS79_001678</name>
</gene>
<keyword evidence="4" id="KW-0964">Secreted</keyword>
<dbReference type="GO" id="GO:0032049">
    <property type="term" value="P:cardiolipin biosynthetic process"/>
    <property type="evidence" value="ECO:0007669"/>
    <property type="project" value="UniProtKB-ARBA"/>
</dbReference>
<dbReference type="InterPro" id="IPR025202">
    <property type="entry name" value="PLD-like_dom"/>
</dbReference>
<name>A0A841LED0_9SPHN</name>
<keyword evidence="7" id="KW-0808">Transferase</keyword>
<evidence type="ECO:0000256" key="4">
    <source>
        <dbReference type="ARBA" id="ARBA00022525"/>
    </source>
</evidence>
<comment type="subcellular location">
    <subcellularLocation>
        <location evidence="2">Secreted</location>
    </subcellularLocation>
</comment>
<keyword evidence="8" id="KW-1185">Reference proteome</keyword>
<dbReference type="Proteomes" id="UP000538147">
    <property type="component" value="Unassembled WGS sequence"/>
</dbReference>
<evidence type="ECO:0000259" key="6">
    <source>
        <dbReference type="PROSITE" id="PS50035"/>
    </source>
</evidence>
<proteinExistence type="predicted"/>
<dbReference type="PANTHER" id="PTHR21248:SF12">
    <property type="entry name" value="CARDIOLIPIN SYNTHASE C"/>
    <property type="match status" value="1"/>
</dbReference>
<evidence type="ECO:0000256" key="1">
    <source>
        <dbReference type="ARBA" id="ARBA00003145"/>
    </source>
</evidence>
<organism evidence="7 8">
    <name type="scientific">Polymorphobacter multimanifer</name>
    <dbReference type="NCBI Taxonomy" id="1070431"/>
    <lineage>
        <taxon>Bacteria</taxon>
        <taxon>Pseudomonadati</taxon>
        <taxon>Pseudomonadota</taxon>
        <taxon>Alphaproteobacteria</taxon>
        <taxon>Sphingomonadales</taxon>
        <taxon>Sphingosinicellaceae</taxon>
        <taxon>Polymorphobacter</taxon>
    </lineage>
</organism>
<evidence type="ECO:0000313" key="8">
    <source>
        <dbReference type="Proteomes" id="UP000538147"/>
    </source>
</evidence>
<dbReference type="Pfam" id="PF13091">
    <property type="entry name" value="PLDc_2"/>
    <property type="match status" value="2"/>
</dbReference>
<dbReference type="CDD" id="cd09111">
    <property type="entry name" value="PLDc_ymdC_like_1"/>
    <property type="match status" value="1"/>
</dbReference>
<dbReference type="GO" id="GO:0030572">
    <property type="term" value="F:phosphatidyltransferase activity"/>
    <property type="evidence" value="ECO:0007669"/>
    <property type="project" value="UniProtKB-ARBA"/>
</dbReference>
<dbReference type="PANTHER" id="PTHR21248">
    <property type="entry name" value="CARDIOLIPIN SYNTHASE"/>
    <property type="match status" value="1"/>
</dbReference>
<protein>
    <recommendedName>
        <fullName evidence="3">Phospholipase D</fullName>
    </recommendedName>
    <alternativeName>
        <fullName evidence="5">Choline phosphatase</fullName>
    </alternativeName>
</protein>
<sequence>MVESLARQFGPMAAAHPGLSGVQMLKDGPMSLSLRLLLVRRARLSLDVQYYIWRGDRSGRLLLAELLAAADRGVHVRLLLDDFGCGVGDARLAALHAHPHIEVRLFNPLRLRWPRWINFLFDFPRLNRRMHNKCLVVDGVAAVLGGRNIGDEYFDGSNPALAADLDALAVGAIAADVAADFERYWHADAALPLDAVVTRPSPAAPLETEPRDSDPAAEALIDEAADFDWVAMRMLSDDPDKVLGRAGPTELMLPQLIAALAPTHRLLLVSPYFVPLDAGVALLAGFVGRGVQVTVLTNSLQSNNVAISHAGYAPARRALLRAGVRLWEMKGRGLGPAVLGLVPRSLRRNPGTASFFRASASALHAKTFIADGARLFVGSMNFDARSWQLNTEIGFLIESAMVAGRVEASVIAELPYHSWSVELAGDGLAWRGPSICHRTEPGTRWWQRGVMHFLGWLPIKRLL</sequence>
<evidence type="ECO:0000256" key="2">
    <source>
        <dbReference type="ARBA" id="ARBA00004613"/>
    </source>
</evidence>
<dbReference type="SMART" id="SM00155">
    <property type="entry name" value="PLDc"/>
    <property type="match status" value="2"/>
</dbReference>